<feature type="domain" description="Metallo-beta-lactamase" evidence="1">
    <location>
        <begin position="27"/>
        <end position="203"/>
    </location>
</feature>
<organism evidence="2 3">
    <name type="scientific">Candidatus Nitronauta litoralis</name>
    <dbReference type="NCBI Taxonomy" id="2705533"/>
    <lineage>
        <taxon>Bacteria</taxon>
        <taxon>Pseudomonadati</taxon>
        <taxon>Nitrospinota/Tectimicrobiota group</taxon>
        <taxon>Nitrospinota</taxon>
        <taxon>Nitrospinia</taxon>
        <taxon>Nitrospinales</taxon>
        <taxon>Nitrospinaceae</taxon>
        <taxon>Candidatus Nitronauta</taxon>
    </lineage>
</organism>
<dbReference type="Gene3D" id="3.60.15.10">
    <property type="entry name" value="Ribonuclease Z/Hydroxyacylglutathione hydrolase-like"/>
    <property type="match status" value="1"/>
</dbReference>
<keyword evidence="2" id="KW-0378">Hydrolase</keyword>
<proteinExistence type="predicted"/>
<sequence>MFWTCRSLPTLKEAPILQFSVLGSGSKGNCVYIENGNHRILLDAGLSLRSLKERMARIGRDLADVSAVFFTHEHSDHIRGAGMLSKKYKLPLYGTRGTLAKIEHHLPPDADWHVIEREDEVCLGSLRVESYPTPHDGVESVAFVVHYGDHRLGHATDLGCIDMTVLEKMRGCDALLVESNHDPEMLKTGPYPWPLKQRVGGDRGHLSNEACAQLLNQVKHNDLKTVVLMHLSGVNNHPDIVRRHATGALAGSHADLHISEQDHPTPLISLI</sequence>
<dbReference type="AlphaFoldDB" id="A0A7T0BZF3"/>
<dbReference type="GO" id="GO:0016787">
    <property type="term" value="F:hydrolase activity"/>
    <property type="evidence" value="ECO:0007669"/>
    <property type="project" value="UniProtKB-KW"/>
</dbReference>
<dbReference type="InterPro" id="IPR036866">
    <property type="entry name" value="RibonucZ/Hydroxyglut_hydro"/>
</dbReference>
<dbReference type="PANTHER" id="PTHR47619:SF1">
    <property type="entry name" value="EXODEOXYRIBONUCLEASE WALJ"/>
    <property type="match status" value="1"/>
</dbReference>
<protein>
    <submittedName>
        <fullName evidence="2">MBL fold metallo-hydrolase</fullName>
    </submittedName>
</protein>
<dbReference type="InterPro" id="IPR001279">
    <property type="entry name" value="Metallo-B-lactamas"/>
</dbReference>
<dbReference type="SUPFAM" id="SSF56281">
    <property type="entry name" value="Metallo-hydrolase/oxidoreductase"/>
    <property type="match status" value="1"/>
</dbReference>
<dbReference type="EMBL" id="CP048685">
    <property type="protein sequence ID" value="QPJ63774.1"/>
    <property type="molecule type" value="Genomic_DNA"/>
</dbReference>
<dbReference type="InterPro" id="IPR052533">
    <property type="entry name" value="WalJ/YycJ-like"/>
</dbReference>
<evidence type="ECO:0000259" key="1">
    <source>
        <dbReference type="SMART" id="SM00849"/>
    </source>
</evidence>
<dbReference type="KEGG" id="nli:G3M70_09395"/>
<evidence type="ECO:0000313" key="2">
    <source>
        <dbReference type="EMBL" id="QPJ63774.1"/>
    </source>
</evidence>
<reference evidence="2 3" key="1">
    <citation type="submission" date="2020-02" db="EMBL/GenBank/DDBJ databases">
        <title>Genomic and physiological characterization of two novel Nitrospinaceae genera.</title>
        <authorList>
            <person name="Mueller A.J."/>
            <person name="Jung M.-Y."/>
            <person name="Strachan C.R."/>
            <person name="Herbold C.W."/>
            <person name="Kirkegaard R.H."/>
            <person name="Daims H."/>
        </authorList>
    </citation>
    <scope>NUCLEOTIDE SEQUENCE [LARGE SCALE GENOMIC DNA]</scope>
    <source>
        <strain evidence="2">EB</strain>
    </source>
</reference>
<dbReference type="PANTHER" id="PTHR47619">
    <property type="entry name" value="METALLO-HYDROLASE YYCJ-RELATED"/>
    <property type="match status" value="1"/>
</dbReference>
<dbReference type="Pfam" id="PF12706">
    <property type="entry name" value="Lactamase_B_2"/>
    <property type="match status" value="1"/>
</dbReference>
<dbReference type="SMART" id="SM00849">
    <property type="entry name" value="Lactamase_B"/>
    <property type="match status" value="1"/>
</dbReference>
<accession>A0A7T0BZF3</accession>
<gene>
    <name evidence="2" type="ORF">G3M70_09395</name>
</gene>
<evidence type="ECO:0000313" key="3">
    <source>
        <dbReference type="Proteomes" id="UP000594688"/>
    </source>
</evidence>
<dbReference type="Proteomes" id="UP000594688">
    <property type="component" value="Chromosome"/>
</dbReference>
<name>A0A7T0BZF3_9BACT</name>